<keyword evidence="8" id="KW-1185">Reference proteome</keyword>
<comment type="subcellular location">
    <subcellularLocation>
        <location evidence="1">Membrane</location>
        <topology evidence="1">Single-pass type IV membrane protein</topology>
    </subcellularLocation>
</comment>
<evidence type="ECO:0000313" key="8">
    <source>
        <dbReference type="Proteomes" id="UP001307889"/>
    </source>
</evidence>
<evidence type="ECO:0000256" key="5">
    <source>
        <dbReference type="ARBA" id="ARBA00023136"/>
    </source>
</evidence>
<dbReference type="InterPro" id="IPR000535">
    <property type="entry name" value="MSP_dom"/>
</dbReference>
<gene>
    <name evidence="7" type="ORF">NTJ_02128</name>
</gene>
<dbReference type="SUPFAM" id="SSF49354">
    <property type="entry name" value="PapD-like"/>
    <property type="match status" value="1"/>
</dbReference>
<dbReference type="InterPro" id="IPR008962">
    <property type="entry name" value="PapD-like_sf"/>
</dbReference>
<keyword evidence="4" id="KW-1133">Transmembrane helix</keyword>
<evidence type="ECO:0000256" key="3">
    <source>
        <dbReference type="ARBA" id="ARBA00022692"/>
    </source>
</evidence>
<comment type="similarity">
    <text evidence="2">Belongs to the VAMP-associated protein (VAP) (TC 9.B.17) family.</text>
</comment>
<dbReference type="EMBL" id="AP028909">
    <property type="protein sequence ID" value="BES89321.1"/>
    <property type="molecule type" value="Genomic_DNA"/>
</dbReference>
<keyword evidence="5" id="KW-0472">Membrane</keyword>
<evidence type="ECO:0000256" key="1">
    <source>
        <dbReference type="ARBA" id="ARBA00004211"/>
    </source>
</evidence>
<evidence type="ECO:0000256" key="2">
    <source>
        <dbReference type="ARBA" id="ARBA00008932"/>
    </source>
</evidence>
<dbReference type="PANTHER" id="PTHR10809:SF6">
    <property type="entry name" value="AT11025P-RELATED"/>
    <property type="match status" value="1"/>
</dbReference>
<dbReference type="Proteomes" id="UP001307889">
    <property type="component" value="Chromosome 1"/>
</dbReference>
<dbReference type="Gene3D" id="2.60.40.10">
    <property type="entry name" value="Immunoglobulins"/>
    <property type="match status" value="1"/>
</dbReference>
<accession>A0ABN7AAH6</accession>
<name>A0ABN7AAH6_9HEMI</name>
<evidence type="ECO:0000313" key="7">
    <source>
        <dbReference type="EMBL" id="BES89321.1"/>
    </source>
</evidence>
<feature type="domain" description="MSP" evidence="6">
    <location>
        <begin position="10"/>
        <end position="123"/>
    </location>
</feature>
<reference evidence="7 8" key="1">
    <citation type="submission" date="2023-09" db="EMBL/GenBank/DDBJ databases">
        <title>Nesidiocoris tenuis whole genome shotgun sequence.</title>
        <authorList>
            <person name="Shibata T."/>
            <person name="Shimoda M."/>
            <person name="Kobayashi T."/>
            <person name="Uehara T."/>
        </authorList>
    </citation>
    <scope>NUCLEOTIDE SEQUENCE [LARGE SCALE GENOMIC DNA]</scope>
    <source>
        <strain evidence="7 8">Japan</strain>
    </source>
</reference>
<keyword evidence="3" id="KW-0812">Transmembrane</keyword>
<dbReference type="InterPro" id="IPR016763">
    <property type="entry name" value="VAP"/>
</dbReference>
<protein>
    <submittedName>
        <fullName evidence="7">Vesicle-associated membrane protein-associated protein</fullName>
    </submittedName>
</protein>
<evidence type="ECO:0000256" key="4">
    <source>
        <dbReference type="ARBA" id="ARBA00022989"/>
    </source>
</evidence>
<dbReference type="InterPro" id="IPR013783">
    <property type="entry name" value="Ig-like_fold"/>
</dbReference>
<organism evidence="7 8">
    <name type="scientific">Nesidiocoris tenuis</name>
    <dbReference type="NCBI Taxonomy" id="355587"/>
    <lineage>
        <taxon>Eukaryota</taxon>
        <taxon>Metazoa</taxon>
        <taxon>Ecdysozoa</taxon>
        <taxon>Arthropoda</taxon>
        <taxon>Hexapoda</taxon>
        <taxon>Insecta</taxon>
        <taxon>Pterygota</taxon>
        <taxon>Neoptera</taxon>
        <taxon>Paraneoptera</taxon>
        <taxon>Hemiptera</taxon>
        <taxon>Heteroptera</taxon>
        <taxon>Panheteroptera</taxon>
        <taxon>Cimicomorpha</taxon>
        <taxon>Miridae</taxon>
        <taxon>Dicyphina</taxon>
        <taxon>Nesidiocoris</taxon>
    </lineage>
</organism>
<dbReference type="Pfam" id="PF00635">
    <property type="entry name" value="Motile_Sperm"/>
    <property type="match status" value="1"/>
</dbReference>
<dbReference type="PROSITE" id="PS50202">
    <property type="entry name" value="MSP"/>
    <property type="match status" value="1"/>
</dbReference>
<evidence type="ECO:0000259" key="6">
    <source>
        <dbReference type="PROSITE" id="PS50202"/>
    </source>
</evidence>
<sequence length="179" mass="19795">MSQAHSNPQMLLLEPKNVLKFYPPFTTRSTTLLEVTNPTPYSILYKIKTTASFRYYVTPKMGVLLPYSKEVVTIGMKAPKGETEDKFKIVAMVSPETVESSTDLWEAFDESRAMTSKFVVEYVEDQSNESGQTESTVKETTNQTAHVSTVSVTKVLAFIAIGVLAAASRYYGLGGIIQS</sequence>
<dbReference type="PANTHER" id="PTHR10809">
    <property type="entry name" value="VESICLE-ASSOCIATED MEMBRANE PROTEIN-ASSOCIATED PROTEIN"/>
    <property type="match status" value="1"/>
</dbReference>
<proteinExistence type="inferred from homology"/>